<reference evidence="1" key="1">
    <citation type="journal article" date="2015" name="Nature">
        <title>Complex archaea that bridge the gap between prokaryotes and eukaryotes.</title>
        <authorList>
            <person name="Spang A."/>
            <person name="Saw J.H."/>
            <person name="Jorgensen S.L."/>
            <person name="Zaremba-Niedzwiedzka K."/>
            <person name="Martijn J."/>
            <person name="Lind A.E."/>
            <person name="van Eijk R."/>
            <person name="Schleper C."/>
            <person name="Guy L."/>
            <person name="Ettema T.J."/>
        </authorList>
    </citation>
    <scope>NUCLEOTIDE SEQUENCE</scope>
</reference>
<evidence type="ECO:0000313" key="1">
    <source>
        <dbReference type="EMBL" id="KKK50101.1"/>
    </source>
</evidence>
<dbReference type="AlphaFoldDB" id="A0A0F8YPV0"/>
<feature type="non-terminal residue" evidence="1">
    <location>
        <position position="1"/>
    </location>
</feature>
<gene>
    <name evidence="1" type="ORF">LCGC14_3128400</name>
</gene>
<protein>
    <submittedName>
        <fullName evidence="1">Uncharacterized protein</fullName>
    </submittedName>
</protein>
<proteinExistence type="predicted"/>
<dbReference type="EMBL" id="LAZR01068193">
    <property type="protein sequence ID" value="KKK50101.1"/>
    <property type="molecule type" value="Genomic_DNA"/>
</dbReference>
<organism evidence="1">
    <name type="scientific">marine sediment metagenome</name>
    <dbReference type="NCBI Taxonomy" id="412755"/>
    <lineage>
        <taxon>unclassified sequences</taxon>
        <taxon>metagenomes</taxon>
        <taxon>ecological metagenomes</taxon>
    </lineage>
</organism>
<accession>A0A0F8YPV0</accession>
<comment type="caution">
    <text evidence="1">The sequence shown here is derived from an EMBL/GenBank/DDBJ whole genome shotgun (WGS) entry which is preliminary data.</text>
</comment>
<name>A0A0F8YPV0_9ZZZZ</name>
<sequence length="289" mass="32787">KKVVITDASLPPMSMKALLDIDVVEVNLGDPRGTNEISLVIPDTKKVNISTLERSVMEQMKVLQFCERIIERHGAKDVMIVAPNKKKLYRLLMTALGKKYSDLHITYFRADDTIGTAHVQRTMIAICKPLPPEDSLNWLATHYNKEQGADISATSEMLRRHSARQTFYQTIGRVKDPGAAEPSVVYTYGTRKWDIKQLIGNYPSPIIIDSPSSKIEYRMITGTHWRRTAELLPASISAASRLIDERGRVTLNRLKKLMKDKDFKLFMAQLSTFGYIYDPKINSIISSTR</sequence>